<accession>A0A251V4H4</accession>
<proteinExistence type="predicted"/>
<evidence type="ECO:0000313" key="3">
    <source>
        <dbReference type="EMBL" id="OTG30314.1"/>
    </source>
</evidence>
<dbReference type="PROSITE" id="PS50011">
    <property type="entry name" value="PROTEIN_KINASE_DOM"/>
    <property type="match status" value="1"/>
</dbReference>
<dbReference type="InterPro" id="IPR011009">
    <property type="entry name" value="Kinase-like_dom_sf"/>
</dbReference>
<reference evidence="3" key="2">
    <citation type="submission" date="2017-02" db="EMBL/GenBank/DDBJ databases">
        <title>Sunflower complete genome.</title>
        <authorList>
            <person name="Langlade N."/>
            <person name="Munos S."/>
        </authorList>
    </citation>
    <scope>NUCLEOTIDE SEQUENCE [LARGE SCALE GENOMIC DNA]</scope>
    <source>
        <tissue evidence="3">Leaves</tissue>
    </source>
</reference>
<dbReference type="SUPFAM" id="SSF56112">
    <property type="entry name" value="Protein kinase-like (PK-like)"/>
    <property type="match status" value="1"/>
</dbReference>
<reference evidence="2 4" key="1">
    <citation type="journal article" date="2017" name="Nature">
        <title>The sunflower genome provides insights into oil metabolism, flowering and Asterid evolution.</title>
        <authorList>
            <person name="Badouin H."/>
            <person name="Gouzy J."/>
            <person name="Grassa C.J."/>
            <person name="Murat F."/>
            <person name="Staton S.E."/>
            <person name="Cottret L."/>
            <person name="Lelandais-Briere C."/>
            <person name="Owens G.L."/>
            <person name="Carrere S."/>
            <person name="Mayjonade B."/>
            <person name="Legrand L."/>
            <person name="Gill N."/>
            <person name="Kane N.C."/>
            <person name="Bowers J.E."/>
            <person name="Hubner S."/>
            <person name="Bellec A."/>
            <person name="Berard A."/>
            <person name="Berges H."/>
            <person name="Blanchet N."/>
            <person name="Boniface M.C."/>
            <person name="Brunel D."/>
            <person name="Catrice O."/>
            <person name="Chaidir N."/>
            <person name="Claudel C."/>
            <person name="Donnadieu C."/>
            <person name="Faraut T."/>
            <person name="Fievet G."/>
            <person name="Helmstetter N."/>
            <person name="King M."/>
            <person name="Knapp S.J."/>
            <person name="Lai Z."/>
            <person name="Le Paslier M.C."/>
            <person name="Lippi Y."/>
            <person name="Lorenzon L."/>
            <person name="Mandel J.R."/>
            <person name="Marage G."/>
            <person name="Marchand G."/>
            <person name="Marquand E."/>
            <person name="Bret-Mestries E."/>
            <person name="Morien E."/>
            <person name="Nambeesan S."/>
            <person name="Nguyen T."/>
            <person name="Pegot-Espagnet P."/>
            <person name="Pouilly N."/>
            <person name="Raftis F."/>
            <person name="Sallet E."/>
            <person name="Schiex T."/>
            <person name="Thomas J."/>
            <person name="Vandecasteele C."/>
            <person name="Vares D."/>
            <person name="Vear F."/>
            <person name="Vautrin S."/>
            <person name="Crespi M."/>
            <person name="Mangin B."/>
            <person name="Burke J.M."/>
            <person name="Salse J."/>
            <person name="Munos S."/>
            <person name="Vincourt P."/>
            <person name="Rieseberg L.H."/>
            <person name="Langlade N.B."/>
        </authorList>
    </citation>
    <scope>NUCLEOTIDE SEQUENCE [LARGE SCALE GENOMIC DNA]</scope>
    <source>
        <strain evidence="4">cv. SF193</strain>
        <tissue evidence="2">Leaves</tissue>
    </source>
</reference>
<dbReference type="GO" id="GO:0004672">
    <property type="term" value="F:protein kinase activity"/>
    <property type="evidence" value="ECO:0000318"/>
    <property type="project" value="GO_Central"/>
</dbReference>
<dbReference type="Proteomes" id="UP000215914">
    <property type="component" value="Chromosome 3"/>
</dbReference>
<protein>
    <submittedName>
        <fullName evidence="2">Non-specific serine/threonine protein kinase</fullName>
        <ecNumber evidence="2">2.7.11.1</ecNumber>
    </submittedName>
</protein>
<name>A0A251V4H4_HELAN</name>
<evidence type="ECO:0000259" key="1">
    <source>
        <dbReference type="PROSITE" id="PS50011"/>
    </source>
</evidence>
<dbReference type="Gramene" id="mRNA:HanXRQr2_Chr03g0090841">
    <property type="protein sequence ID" value="CDS:HanXRQr2_Chr03g0090841.1"/>
    <property type="gene ID" value="HanXRQr2_Chr03g0090841"/>
</dbReference>
<sequence length="167" mass="19506">MENKAYMRHQRIHSAHVLLDEKWTAKIASFWLFKFDSCRTTFFRDESLVEDDIPSLGVILFEILTGRLAFDPVYKIESVEGLKSVARRHFNEGTLKNIADPNLLEEAQEWSYTLKKGPNQDSFDTFSKITYQCLEKTPSKRPTLEDVIESLEEALHFQVSKYCICYK</sequence>
<dbReference type="PANTHER" id="PTHR27003">
    <property type="entry name" value="OS07G0166700 PROTEIN"/>
    <property type="match status" value="1"/>
</dbReference>
<dbReference type="GO" id="GO:0005524">
    <property type="term" value="F:ATP binding"/>
    <property type="evidence" value="ECO:0007669"/>
    <property type="project" value="InterPro"/>
</dbReference>
<dbReference type="GO" id="GO:0004714">
    <property type="term" value="F:transmembrane receptor protein tyrosine kinase activity"/>
    <property type="evidence" value="ECO:0007669"/>
    <property type="project" value="InterPro"/>
</dbReference>
<evidence type="ECO:0000313" key="2">
    <source>
        <dbReference type="EMBL" id="KAF5812810.1"/>
    </source>
</evidence>
<dbReference type="InterPro" id="IPR045272">
    <property type="entry name" value="ANXUR1/2-like"/>
</dbReference>
<dbReference type="EMBL" id="MNCJ02000318">
    <property type="protein sequence ID" value="KAF5812810.1"/>
    <property type="molecule type" value="Genomic_DNA"/>
</dbReference>
<keyword evidence="2" id="KW-0418">Kinase</keyword>
<dbReference type="STRING" id="4232.A0A251V4H4"/>
<feature type="domain" description="Protein kinase" evidence="1">
    <location>
        <begin position="1"/>
        <end position="155"/>
    </location>
</feature>
<dbReference type="EC" id="2.7.11.1" evidence="2"/>
<keyword evidence="2" id="KW-0808">Transferase</keyword>
<dbReference type="InParanoid" id="A0A251V4H4"/>
<organism evidence="3 4">
    <name type="scientific">Helianthus annuus</name>
    <name type="common">Common sunflower</name>
    <dbReference type="NCBI Taxonomy" id="4232"/>
    <lineage>
        <taxon>Eukaryota</taxon>
        <taxon>Viridiplantae</taxon>
        <taxon>Streptophyta</taxon>
        <taxon>Embryophyta</taxon>
        <taxon>Tracheophyta</taxon>
        <taxon>Spermatophyta</taxon>
        <taxon>Magnoliopsida</taxon>
        <taxon>eudicotyledons</taxon>
        <taxon>Gunneridae</taxon>
        <taxon>Pentapetalae</taxon>
        <taxon>asterids</taxon>
        <taxon>campanulids</taxon>
        <taxon>Asterales</taxon>
        <taxon>Asteraceae</taxon>
        <taxon>Asteroideae</taxon>
        <taxon>Heliantheae alliance</taxon>
        <taxon>Heliantheae</taxon>
        <taxon>Helianthus</taxon>
    </lineage>
</organism>
<dbReference type="GO" id="GO:0004674">
    <property type="term" value="F:protein serine/threonine kinase activity"/>
    <property type="evidence" value="ECO:0007669"/>
    <property type="project" value="UniProtKB-KW"/>
</dbReference>
<gene>
    <name evidence="3" type="ORF">HannXRQ_Chr03g0063111</name>
    <name evidence="2" type="ORF">HanXRQr2_Chr03g0090841</name>
</gene>
<dbReference type="Gene3D" id="1.10.510.10">
    <property type="entry name" value="Transferase(Phosphotransferase) domain 1"/>
    <property type="match status" value="1"/>
</dbReference>
<reference evidence="2" key="3">
    <citation type="submission" date="2020-06" db="EMBL/GenBank/DDBJ databases">
        <title>Helianthus annuus Genome sequencing and assembly Release 2.</title>
        <authorList>
            <person name="Gouzy J."/>
            <person name="Langlade N."/>
            <person name="Munos S."/>
        </authorList>
    </citation>
    <scope>NUCLEOTIDE SEQUENCE</scope>
    <source>
        <tissue evidence="2">Leaves</tissue>
    </source>
</reference>
<dbReference type="EMBL" id="CM007892">
    <property type="protein sequence ID" value="OTG30314.1"/>
    <property type="molecule type" value="Genomic_DNA"/>
</dbReference>
<dbReference type="AlphaFoldDB" id="A0A251V4H4"/>
<dbReference type="InterPro" id="IPR000719">
    <property type="entry name" value="Prot_kinase_dom"/>
</dbReference>
<evidence type="ECO:0000313" key="4">
    <source>
        <dbReference type="Proteomes" id="UP000215914"/>
    </source>
</evidence>
<dbReference type="GO" id="GO:0005886">
    <property type="term" value="C:plasma membrane"/>
    <property type="evidence" value="ECO:0000318"/>
    <property type="project" value="GO_Central"/>
</dbReference>
<keyword evidence="2" id="KW-0723">Serine/threonine-protein kinase</keyword>
<dbReference type="PANTHER" id="PTHR27003:SF471">
    <property type="entry name" value="VASCULAR ENDOTHELIAL GROWTH FACTOR RECEPTOR 2 (VEGFR2)-RELATED"/>
    <property type="match status" value="1"/>
</dbReference>
<keyword evidence="4" id="KW-1185">Reference proteome</keyword>